<gene>
    <name evidence="2" type="ORF">ACJIZ3_007098</name>
</gene>
<comment type="caution">
    <text evidence="2">The sequence shown here is derived from an EMBL/GenBank/DDBJ whole genome shotgun (WGS) entry which is preliminary data.</text>
</comment>
<dbReference type="AlphaFoldDB" id="A0ABD3S9U6"/>
<protein>
    <submittedName>
        <fullName evidence="2">Uncharacterized protein</fullName>
    </submittedName>
</protein>
<keyword evidence="1" id="KW-0812">Transmembrane</keyword>
<evidence type="ECO:0000313" key="3">
    <source>
        <dbReference type="Proteomes" id="UP001634393"/>
    </source>
</evidence>
<keyword evidence="1" id="KW-0472">Membrane</keyword>
<evidence type="ECO:0000256" key="1">
    <source>
        <dbReference type="SAM" id="Phobius"/>
    </source>
</evidence>
<reference evidence="2 3" key="1">
    <citation type="submission" date="2024-12" db="EMBL/GenBank/DDBJ databases">
        <title>The unique morphological basis and parallel evolutionary history of personate flowers in Penstemon.</title>
        <authorList>
            <person name="Depatie T.H."/>
            <person name="Wessinger C.A."/>
        </authorList>
    </citation>
    <scope>NUCLEOTIDE SEQUENCE [LARGE SCALE GENOMIC DNA]</scope>
    <source>
        <strain evidence="2">WTNN_2</strain>
        <tissue evidence="2">Leaf</tissue>
    </source>
</reference>
<sequence>MSLNPFFASSFAVLYNAFISELLSIRASTTYLLLLWLCISSPGGYLLAFLCL</sequence>
<feature type="transmembrane region" description="Helical" evidence="1">
    <location>
        <begin position="31"/>
        <end position="50"/>
    </location>
</feature>
<feature type="transmembrane region" description="Helical" evidence="1">
    <location>
        <begin position="6"/>
        <end position="24"/>
    </location>
</feature>
<keyword evidence="3" id="KW-1185">Reference proteome</keyword>
<accession>A0ABD3S9U6</accession>
<organism evidence="2 3">
    <name type="scientific">Penstemon smallii</name>
    <dbReference type="NCBI Taxonomy" id="265156"/>
    <lineage>
        <taxon>Eukaryota</taxon>
        <taxon>Viridiplantae</taxon>
        <taxon>Streptophyta</taxon>
        <taxon>Embryophyta</taxon>
        <taxon>Tracheophyta</taxon>
        <taxon>Spermatophyta</taxon>
        <taxon>Magnoliopsida</taxon>
        <taxon>eudicotyledons</taxon>
        <taxon>Gunneridae</taxon>
        <taxon>Pentapetalae</taxon>
        <taxon>asterids</taxon>
        <taxon>lamiids</taxon>
        <taxon>Lamiales</taxon>
        <taxon>Plantaginaceae</taxon>
        <taxon>Cheloneae</taxon>
        <taxon>Penstemon</taxon>
    </lineage>
</organism>
<name>A0ABD3S9U6_9LAMI</name>
<proteinExistence type="predicted"/>
<dbReference type="EMBL" id="JBJXBP010000007">
    <property type="protein sequence ID" value="KAL3821193.1"/>
    <property type="molecule type" value="Genomic_DNA"/>
</dbReference>
<evidence type="ECO:0000313" key="2">
    <source>
        <dbReference type="EMBL" id="KAL3821193.1"/>
    </source>
</evidence>
<dbReference type="Proteomes" id="UP001634393">
    <property type="component" value="Unassembled WGS sequence"/>
</dbReference>
<keyword evidence="1" id="KW-1133">Transmembrane helix</keyword>